<evidence type="ECO:0000313" key="2">
    <source>
        <dbReference type="Proteomes" id="UP000184188"/>
    </source>
</evidence>
<organism evidence="1 2">
    <name type="scientific">Penicilliopsis zonata CBS 506.65</name>
    <dbReference type="NCBI Taxonomy" id="1073090"/>
    <lineage>
        <taxon>Eukaryota</taxon>
        <taxon>Fungi</taxon>
        <taxon>Dikarya</taxon>
        <taxon>Ascomycota</taxon>
        <taxon>Pezizomycotina</taxon>
        <taxon>Eurotiomycetes</taxon>
        <taxon>Eurotiomycetidae</taxon>
        <taxon>Eurotiales</taxon>
        <taxon>Aspergillaceae</taxon>
        <taxon>Penicilliopsis</taxon>
    </lineage>
</organism>
<name>A0A1L9SNA0_9EURO</name>
<sequence>MIDPQSIEPHPDRHRLFNDIRLYDHPVAHSDPWRETLKPIHRYQSNRPYLDEAFIICNSPCTQGYPPGQSWCRLTTKSVSESRKQCNWPHAREGLVFFFLFFHVSGNRDPEACCACGARRTPYSIKYSRPRCQFRITGCKQKLRVEFHAPNL</sequence>
<dbReference type="EMBL" id="KV878339">
    <property type="protein sequence ID" value="OJJ48517.1"/>
    <property type="molecule type" value="Genomic_DNA"/>
</dbReference>
<evidence type="ECO:0000313" key="1">
    <source>
        <dbReference type="EMBL" id="OJJ48517.1"/>
    </source>
</evidence>
<accession>A0A1L9SNA0</accession>
<reference evidence="2" key="1">
    <citation type="journal article" date="2017" name="Genome Biol.">
        <title>Comparative genomics reveals high biological diversity and specific adaptations in the industrially and medically important fungal genus Aspergillus.</title>
        <authorList>
            <person name="de Vries R.P."/>
            <person name="Riley R."/>
            <person name="Wiebenga A."/>
            <person name="Aguilar-Osorio G."/>
            <person name="Amillis S."/>
            <person name="Uchima C.A."/>
            <person name="Anderluh G."/>
            <person name="Asadollahi M."/>
            <person name="Askin M."/>
            <person name="Barry K."/>
            <person name="Battaglia E."/>
            <person name="Bayram O."/>
            <person name="Benocci T."/>
            <person name="Braus-Stromeyer S.A."/>
            <person name="Caldana C."/>
            <person name="Canovas D."/>
            <person name="Cerqueira G.C."/>
            <person name="Chen F."/>
            <person name="Chen W."/>
            <person name="Choi C."/>
            <person name="Clum A."/>
            <person name="Dos Santos R.A."/>
            <person name="Damasio A.R."/>
            <person name="Diallinas G."/>
            <person name="Emri T."/>
            <person name="Fekete E."/>
            <person name="Flipphi M."/>
            <person name="Freyberg S."/>
            <person name="Gallo A."/>
            <person name="Gournas C."/>
            <person name="Habgood R."/>
            <person name="Hainaut M."/>
            <person name="Harispe M.L."/>
            <person name="Henrissat B."/>
            <person name="Hilden K.S."/>
            <person name="Hope R."/>
            <person name="Hossain A."/>
            <person name="Karabika E."/>
            <person name="Karaffa L."/>
            <person name="Karanyi Z."/>
            <person name="Krasevec N."/>
            <person name="Kuo A."/>
            <person name="Kusch H."/>
            <person name="LaButti K."/>
            <person name="Lagendijk E.L."/>
            <person name="Lapidus A."/>
            <person name="Levasseur A."/>
            <person name="Lindquist E."/>
            <person name="Lipzen A."/>
            <person name="Logrieco A.F."/>
            <person name="MacCabe A."/>
            <person name="Maekelae M.R."/>
            <person name="Malavazi I."/>
            <person name="Melin P."/>
            <person name="Meyer V."/>
            <person name="Mielnichuk N."/>
            <person name="Miskei M."/>
            <person name="Molnar A.P."/>
            <person name="Mule G."/>
            <person name="Ngan C.Y."/>
            <person name="Orejas M."/>
            <person name="Orosz E."/>
            <person name="Ouedraogo J.P."/>
            <person name="Overkamp K.M."/>
            <person name="Park H.-S."/>
            <person name="Perrone G."/>
            <person name="Piumi F."/>
            <person name="Punt P.J."/>
            <person name="Ram A.F."/>
            <person name="Ramon A."/>
            <person name="Rauscher S."/>
            <person name="Record E."/>
            <person name="Riano-Pachon D.M."/>
            <person name="Robert V."/>
            <person name="Roehrig J."/>
            <person name="Ruller R."/>
            <person name="Salamov A."/>
            <person name="Salih N.S."/>
            <person name="Samson R.A."/>
            <person name="Sandor E."/>
            <person name="Sanguinetti M."/>
            <person name="Schuetze T."/>
            <person name="Sepcic K."/>
            <person name="Shelest E."/>
            <person name="Sherlock G."/>
            <person name="Sophianopoulou V."/>
            <person name="Squina F.M."/>
            <person name="Sun H."/>
            <person name="Susca A."/>
            <person name="Todd R.B."/>
            <person name="Tsang A."/>
            <person name="Unkles S.E."/>
            <person name="van de Wiele N."/>
            <person name="van Rossen-Uffink D."/>
            <person name="Oliveira J.V."/>
            <person name="Vesth T.C."/>
            <person name="Visser J."/>
            <person name="Yu J.-H."/>
            <person name="Zhou M."/>
            <person name="Andersen M.R."/>
            <person name="Archer D.B."/>
            <person name="Baker S.E."/>
            <person name="Benoit I."/>
            <person name="Brakhage A.A."/>
            <person name="Braus G.H."/>
            <person name="Fischer R."/>
            <person name="Frisvad J.C."/>
            <person name="Goldman G.H."/>
            <person name="Houbraken J."/>
            <person name="Oakley B."/>
            <person name="Pocsi I."/>
            <person name="Scazzocchio C."/>
            <person name="Seiboth B."/>
            <person name="vanKuyk P.A."/>
            <person name="Wortman J."/>
            <person name="Dyer P.S."/>
            <person name="Grigoriev I.V."/>
        </authorList>
    </citation>
    <scope>NUCLEOTIDE SEQUENCE [LARGE SCALE GENOMIC DNA]</scope>
    <source>
        <strain evidence="2">CBS 506.65</strain>
    </source>
</reference>
<proteinExistence type="predicted"/>
<dbReference type="GeneID" id="34612979"/>
<dbReference type="Proteomes" id="UP000184188">
    <property type="component" value="Unassembled WGS sequence"/>
</dbReference>
<dbReference type="VEuPathDB" id="FungiDB:ASPZODRAFT_1614200"/>
<gene>
    <name evidence="1" type="ORF">ASPZODRAFT_1614200</name>
</gene>
<dbReference type="RefSeq" id="XP_022583027.1">
    <property type="nucleotide sequence ID" value="XM_022726515.1"/>
</dbReference>
<protein>
    <submittedName>
        <fullName evidence="1">Uncharacterized protein</fullName>
    </submittedName>
</protein>
<keyword evidence="2" id="KW-1185">Reference proteome</keyword>
<dbReference type="AlphaFoldDB" id="A0A1L9SNA0"/>